<comment type="caution">
    <text evidence="2">The sequence shown here is derived from an EMBL/GenBank/DDBJ whole genome shotgun (WGS) entry which is preliminary data.</text>
</comment>
<feature type="region of interest" description="Disordered" evidence="1">
    <location>
        <begin position="80"/>
        <end position="99"/>
    </location>
</feature>
<dbReference type="AlphaFoldDB" id="A0A8S1WJW3"/>
<dbReference type="Proteomes" id="UP000683925">
    <property type="component" value="Unassembled WGS sequence"/>
</dbReference>
<sequence>MLNFESIKKKDGDQIFSSQHSLDFLPVRSAGQEGTAKTNPIYLGYSKRKNQSSKTVGFHQFYYKQSISKPFTQQQVERVKQNSPSQQAIRKSRDSLPSRGLPLREPRFVAFAQKVFLQEPGFVAFSLTPIHSCKIPNIIYNYIQGNLIGSELDFYIKSIVYIKRNISTIIIILFILTQNISQEEQRFSQNLSHIYYYTNQTSFSFYHQQSRKYQTHVTLVIQDQLIQTLQTHNMSDKIYRYFFTVSSSLHYFLFPKPKTIPVTQLQNLNIKFCQKKVQSTKLTQQSKYQLHSFIILQASSCMNSNSNPSSVNVMQKLNGKPYSPKFKS</sequence>
<evidence type="ECO:0000313" key="2">
    <source>
        <dbReference type="EMBL" id="CAD8189803.1"/>
    </source>
</evidence>
<reference evidence="2" key="1">
    <citation type="submission" date="2021-01" db="EMBL/GenBank/DDBJ databases">
        <authorList>
            <consortium name="Genoscope - CEA"/>
            <person name="William W."/>
        </authorList>
    </citation>
    <scope>NUCLEOTIDE SEQUENCE</scope>
</reference>
<evidence type="ECO:0000256" key="1">
    <source>
        <dbReference type="SAM" id="MobiDB-lite"/>
    </source>
</evidence>
<proteinExistence type="predicted"/>
<feature type="compositionally biased region" description="Polar residues" evidence="1">
    <location>
        <begin position="80"/>
        <end position="89"/>
    </location>
</feature>
<organism evidence="2 3">
    <name type="scientific">Paramecium octaurelia</name>
    <dbReference type="NCBI Taxonomy" id="43137"/>
    <lineage>
        <taxon>Eukaryota</taxon>
        <taxon>Sar</taxon>
        <taxon>Alveolata</taxon>
        <taxon>Ciliophora</taxon>
        <taxon>Intramacronucleata</taxon>
        <taxon>Oligohymenophorea</taxon>
        <taxon>Peniculida</taxon>
        <taxon>Parameciidae</taxon>
        <taxon>Paramecium</taxon>
    </lineage>
</organism>
<protein>
    <submittedName>
        <fullName evidence="2">Uncharacterized protein</fullName>
    </submittedName>
</protein>
<gene>
    <name evidence="2" type="ORF">POCTA_138.1.T0960001</name>
</gene>
<evidence type="ECO:0000313" key="3">
    <source>
        <dbReference type="Proteomes" id="UP000683925"/>
    </source>
</evidence>
<accession>A0A8S1WJW3</accession>
<keyword evidence="3" id="KW-1185">Reference proteome</keyword>
<name>A0A8S1WJW3_PAROT</name>
<dbReference type="EMBL" id="CAJJDP010000095">
    <property type="protein sequence ID" value="CAD8189803.1"/>
    <property type="molecule type" value="Genomic_DNA"/>
</dbReference>